<dbReference type="EMBL" id="SNYC01000005">
    <property type="protein sequence ID" value="TDQ08354.1"/>
    <property type="molecule type" value="Genomic_DNA"/>
</dbReference>
<feature type="transmembrane region" description="Helical" evidence="1">
    <location>
        <begin position="62"/>
        <end position="80"/>
    </location>
</feature>
<keyword evidence="4" id="KW-1185">Reference proteome</keyword>
<keyword evidence="1" id="KW-1133">Transmembrane helix</keyword>
<organism evidence="3 4">
    <name type="scientific">Pedobacter metabolipauper</name>
    <dbReference type="NCBI Taxonomy" id="425513"/>
    <lineage>
        <taxon>Bacteria</taxon>
        <taxon>Pseudomonadati</taxon>
        <taxon>Bacteroidota</taxon>
        <taxon>Sphingobacteriia</taxon>
        <taxon>Sphingobacteriales</taxon>
        <taxon>Sphingobacteriaceae</taxon>
        <taxon>Pedobacter</taxon>
    </lineage>
</organism>
<reference evidence="3 4" key="1">
    <citation type="submission" date="2019-03" db="EMBL/GenBank/DDBJ databases">
        <title>Genomic Encyclopedia of Archaeal and Bacterial Type Strains, Phase II (KMG-II): from individual species to whole genera.</title>
        <authorList>
            <person name="Goeker M."/>
        </authorList>
    </citation>
    <scope>NUCLEOTIDE SEQUENCE [LARGE SCALE GENOMIC DNA]</scope>
    <source>
        <strain evidence="3 4">DSM 19035</strain>
    </source>
</reference>
<accession>A0A4V3D0Z0</accession>
<gene>
    <name evidence="3" type="ORF">ATK78_2866</name>
</gene>
<comment type="caution">
    <text evidence="3">The sequence shown here is derived from an EMBL/GenBank/DDBJ whole genome shotgun (WGS) entry which is preliminary data.</text>
</comment>
<evidence type="ECO:0000313" key="4">
    <source>
        <dbReference type="Proteomes" id="UP000295620"/>
    </source>
</evidence>
<feature type="domain" description="LiaF transmembrane" evidence="2">
    <location>
        <begin position="15"/>
        <end position="107"/>
    </location>
</feature>
<dbReference type="Pfam" id="PF22570">
    <property type="entry name" value="LiaF-TM"/>
    <property type="match status" value="1"/>
</dbReference>
<feature type="transmembrane region" description="Helical" evidence="1">
    <location>
        <begin position="35"/>
        <end position="55"/>
    </location>
</feature>
<protein>
    <recommendedName>
        <fullName evidence="2">LiaF transmembrane domain-containing protein</fullName>
    </recommendedName>
</protein>
<proteinExistence type="predicted"/>
<evidence type="ECO:0000256" key="1">
    <source>
        <dbReference type="SAM" id="Phobius"/>
    </source>
</evidence>
<feature type="transmembrane region" description="Helical" evidence="1">
    <location>
        <begin position="12"/>
        <end position="29"/>
    </location>
</feature>
<evidence type="ECO:0000259" key="2">
    <source>
        <dbReference type="Pfam" id="PF22570"/>
    </source>
</evidence>
<feature type="transmembrane region" description="Helical" evidence="1">
    <location>
        <begin position="86"/>
        <end position="102"/>
    </location>
</feature>
<evidence type="ECO:0000313" key="3">
    <source>
        <dbReference type="EMBL" id="TDQ08354.1"/>
    </source>
</evidence>
<dbReference type="InterPro" id="IPR054331">
    <property type="entry name" value="LiaF_TM"/>
</dbReference>
<dbReference type="RefSeq" id="WP_208112371.1">
    <property type="nucleotide sequence ID" value="NZ_SNYC01000005.1"/>
</dbReference>
<dbReference type="AlphaFoldDB" id="A0A4V3D0Z0"/>
<sequence>MNTLNKNKSERQFTIGIVLLVIGMLFILRNFGLLIPFWVLSWHTVMLAIGLLIGYKRNFKPGGWVLLTMIGGIFTLKDIVSFDMTAYTGALVLIGLGLYMIFKPKHEHHFCGFDHKKGKLDFDDLKDQGK</sequence>
<keyword evidence="1" id="KW-0472">Membrane</keyword>
<dbReference type="Proteomes" id="UP000295620">
    <property type="component" value="Unassembled WGS sequence"/>
</dbReference>
<name>A0A4V3D0Z0_9SPHI</name>
<keyword evidence="1" id="KW-0812">Transmembrane</keyword>